<keyword evidence="5" id="KW-1185">Reference proteome</keyword>
<dbReference type="EMBL" id="KZ305062">
    <property type="protein sequence ID" value="PIA32484.1"/>
    <property type="molecule type" value="Genomic_DNA"/>
</dbReference>
<dbReference type="SMART" id="SM00717">
    <property type="entry name" value="SANT"/>
    <property type="match status" value="1"/>
</dbReference>
<evidence type="ECO:0000313" key="4">
    <source>
        <dbReference type="EMBL" id="PIA32485.1"/>
    </source>
</evidence>
<feature type="region of interest" description="Disordered" evidence="1">
    <location>
        <begin position="509"/>
        <end position="573"/>
    </location>
</feature>
<feature type="domain" description="HTH myb-type" evidence="3">
    <location>
        <begin position="564"/>
        <end position="620"/>
    </location>
</feature>
<dbReference type="Gene3D" id="1.10.246.220">
    <property type="match status" value="1"/>
</dbReference>
<dbReference type="PROSITE" id="PS51294">
    <property type="entry name" value="HTH_MYB"/>
    <property type="match status" value="1"/>
</dbReference>
<dbReference type="InterPro" id="IPR009057">
    <property type="entry name" value="Homeodomain-like_sf"/>
</dbReference>
<feature type="compositionally biased region" description="Polar residues" evidence="1">
    <location>
        <begin position="509"/>
        <end position="523"/>
    </location>
</feature>
<evidence type="ECO:0000256" key="1">
    <source>
        <dbReference type="SAM" id="MobiDB-lite"/>
    </source>
</evidence>
<evidence type="ECO:0000259" key="3">
    <source>
        <dbReference type="PROSITE" id="PS51294"/>
    </source>
</evidence>
<name>A0A2G5CMG1_AQUCA</name>
<reference evidence="4 5" key="1">
    <citation type="submission" date="2017-09" db="EMBL/GenBank/DDBJ databases">
        <title>WGS assembly of Aquilegia coerulea Goldsmith.</title>
        <authorList>
            <person name="Hodges S."/>
            <person name="Kramer E."/>
            <person name="Nordborg M."/>
            <person name="Tomkins J."/>
            <person name="Borevitz J."/>
            <person name="Derieg N."/>
            <person name="Yan J."/>
            <person name="Mihaltcheva S."/>
            <person name="Hayes R.D."/>
            <person name="Rokhsar D."/>
        </authorList>
    </citation>
    <scope>NUCLEOTIDE SEQUENCE [LARGE SCALE GENOMIC DNA]</scope>
    <source>
        <strain evidence="5">cv. Goldsmith</strain>
    </source>
</reference>
<dbReference type="Pfam" id="PF00249">
    <property type="entry name" value="Myb_DNA-binding"/>
    <property type="match status" value="1"/>
</dbReference>
<feature type="domain" description="Myb-like" evidence="2">
    <location>
        <begin position="564"/>
        <end position="619"/>
    </location>
</feature>
<dbReference type="Proteomes" id="UP000230069">
    <property type="component" value="Unassembled WGS sequence"/>
</dbReference>
<dbReference type="PANTHER" id="PTHR46993:SF6">
    <property type="entry name" value="MYB TRANSCRIPTION FACTOR"/>
    <property type="match status" value="1"/>
</dbReference>
<dbReference type="PANTHER" id="PTHR46993">
    <property type="entry name" value="MYB TRANSCRIPTION FACTOR"/>
    <property type="match status" value="1"/>
</dbReference>
<protein>
    <submittedName>
        <fullName evidence="4">Uncharacterized protein</fullName>
    </submittedName>
</protein>
<dbReference type="SUPFAM" id="SSF46689">
    <property type="entry name" value="Homeodomain-like"/>
    <property type="match status" value="1"/>
</dbReference>
<dbReference type="OrthoDB" id="608866at2759"/>
<dbReference type="CDD" id="cd11660">
    <property type="entry name" value="SANT_TRF"/>
    <property type="match status" value="1"/>
</dbReference>
<sequence length="620" mass="69995">MEQNIQKSWVLEFLLRQPVEDQIVSHFISALPLSSLDHHLRKTLLLRNISSKIQKGLISEKILESLELIEEIDYQKGIKISQSMKDAYYTVAVDCTVKFLKEDPKNFSEYNNVIGRIWRSRVLDMERGKEIHLVLDWSKELRGVLEKAVHDVSACDYIIMEDTRNDALEAVGLFLRQVTEEMGPSFLEFTAGEVGEDVEDEVEMGQMDSTEDPGTGLDEHNRNVAEINCSDIDADTSVDGPQVRTNASVDDQGGVRQPVTINALLDDHVGVRQPETMNEKFDEVQVPFSASVDDQVRVIEAETIHEKVDEVMVSNNASMDVQVGVGQPETMNEKVDEVRIPTNASLDDHIGVRQPETSNEKVDEGQVSTKASIYDQAVVRQTSSLDPLGDLEEYHDTISGDTYFQINANCDVESSDVRSKKSYPVPTPDVREVREALKSSILDLNDMVEDPLPDALCTAATIIADMAKEGVSNVQSAENENEVDISDRSVDSGCEAVQDKEGNYRNLTAASRPSLMERNSTAHTVEWDNESESSSEEPRNRPHLPSPKSRIVSPLRREEIRNNTGRRKRKKWSSLEEQTLIDAVQEYGRGKWKCILDNYHEIFENRNEVDLKDKWRNLTK</sequence>
<dbReference type="InterPro" id="IPR001005">
    <property type="entry name" value="SANT/Myb"/>
</dbReference>
<dbReference type="FunCoup" id="A0A2G5CMG1">
    <property type="interactions" value="1302"/>
</dbReference>
<dbReference type="InterPro" id="IPR017930">
    <property type="entry name" value="Myb_dom"/>
</dbReference>
<accession>A0A2G5CMG1</accession>
<proteinExistence type="predicted"/>
<evidence type="ECO:0000313" key="5">
    <source>
        <dbReference type="Proteomes" id="UP000230069"/>
    </source>
</evidence>
<evidence type="ECO:0000259" key="2">
    <source>
        <dbReference type="PROSITE" id="PS50090"/>
    </source>
</evidence>
<dbReference type="PROSITE" id="PS50090">
    <property type="entry name" value="MYB_LIKE"/>
    <property type="match status" value="1"/>
</dbReference>
<gene>
    <name evidence="4" type="ORF">AQUCO_04500237v1</name>
</gene>
<feature type="region of interest" description="Disordered" evidence="1">
    <location>
        <begin position="232"/>
        <end position="254"/>
    </location>
</feature>
<dbReference type="EMBL" id="KZ305062">
    <property type="protein sequence ID" value="PIA32485.1"/>
    <property type="molecule type" value="Genomic_DNA"/>
</dbReference>
<dbReference type="AlphaFoldDB" id="A0A2G5CMG1"/>
<organism evidence="4 5">
    <name type="scientific">Aquilegia coerulea</name>
    <name type="common">Rocky mountain columbine</name>
    <dbReference type="NCBI Taxonomy" id="218851"/>
    <lineage>
        <taxon>Eukaryota</taxon>
        <taxon>Viridiplantae</taxon>
        <taxon>Streptophyta</taxon>
        <taxon>Embryophyta</taxon>
        <taxon>Tracheophyta</taxon>
        <taxon>Spermatophyta</taxon>
        <taxon>Magnoliopsida</taxon>
        <taxon>Ranunculales</taxon>
        <taxon>Ranunculaceae</taxon>
        <taxon>Thalictroideae</taxon>
        <taxon>Aquilegia</taxon>
    </lineage>
</organism>
<dbReference type="STRING" id="218851.A0A2G5CMG1"/>